<dbReference type="RefSeq" id="WP_013580839.1">
    <property type="nucleotide sequence ID" value="NC_015064.1"/>
</dbReference>
<dbReference type="HOGENOM" id="CLU_952374_0_0_0"/>
<dbReference type="EMBL" id="CP002480">
    <property type="protein sequence ID" value="ADW69523.1"/>
    <property type="molecule type" value="Genomic_DNA"/>
</dbReference>
<dbReference type="Gene3D" id="3.10.450.50">
    <property type="match status" value="1"/>
</dbReference>
<feature type="signal peptide" evidence="2">
    <location>
        <begin position="1"/>
        <end position="28"/>
    </location>
</feature>
<feature type="compositionally biased region" description="Low complexity" evidence="1">
    <location>
        <begin position="30"/>
        <end position="39"/>
    </location>
</feature>
<feature type="region of interest" description="Disordered" evidence="1">
    <location>
        <begin position="30"/>
        <end position="77"/>
    </location>
</feature>
<evidence type="ECO:0008006" key="5">
    <source>
        <dbReference type="Google" id="ProtNLM"/>
    </source>
</evidence>
<protein>
    <recommendedName>
        <fullName evidence="5">Lipoprotein</fullName>
    </recommendedName>
</protein>
<feature type="compositionally biased region" description="Pro residues" evidence="1">
    <location>
        <begin position="40"/>
        <end position="50"/>
    </location>
</feature>
<feature type="chain" id="PRO_5003234405" description="Lipoprotein" evidence="2">
    <location>
        <begin position="29"/>
        <end position="292"/>
    </location>
</feature>
<keyword evidence="2" id="KW-0732">Signal</keyword>
<evidence type="ECO:0000313" key="3">
    <source>
        <dbReference type="EMBL" id="ADW69523.1"/>
    </source>
</evidence>
<dbReference type="SUPFAM" id="SSF54427">
    <property type="entry name" value="NTF2-like"/>
    <property type="match status" value="1"/>
</dbReference>
<proteinExistence type="predicted"/>
<reference evidence="4" key="1">
    <citation type="submission" date="2011-01" db="EMBL/GenBank/DDBJ databases">
        <title>Complete sequence of chromosome of Acidobacterium sp. MP5ACTX9.</title>
        <authorList>
            <consortium name="US DOE Joint Genome Institute"/>
            <person name="Lucas S."/>
            <person name="Copeland A."/>
            <person name="Lapidus A."/>
            <person name="Cheng J.-F."/>
            <person name="Goodwin L."/>
            <person name="Pitluck S."/>
            <person name="Teshima H."/>
            <person name="Detter J.C."/>
            <person name="Han C."/>
            <person name="Tapia R."/>
            <person name="Land M."/>
            <person name="Hauser L."/>
            <person name="Kyrpides N."/>
            <person name="Ivanova N."/>
            <person name="Ovchinnikova G."/>
            <person name="Pagani I."/>
            <person name="Rawat S.R."/>
            <person name="Mannisto M."/>
            <person name="Haggblom M.M."/>
            <person name="Woyke T."/>
        </authorList>
    </citation>
    <scope>NUCLEOTIDE SEQUENCE [LARGE SCALE GENOMIC DNA]</scope>
    <source>
        <strain evidence="4">MP5ACTX9</strain>
    </source>
</reference>
<feature type="compositionally biased region" description="Basic and acidic residues" evidence="1">
    <location>
        <begin position="65"/>
        <end position="75"/>
    </location>
</feature>
<dbReference type="KEGG" id="acm:AciX9_2491"/>
<evidence type="ECO:0000256" key="1">
    <source>
        <dbReference type="SAM" id="MobiDB-lite"/>
    </source>
</evidence>
<keyword evidence="4" id="KW-1185">Reference proteome</keyword>
<name>E8X5H6_GRATM</name>
<dbReference type="OrthoDB" id="6382006at2"/>
<dbReference type="Proteomes" id="UP000000343">
    <property type="component" value="Chromosome"/>
</dbReference>
<organism evidence="4">
    <name type="scientific">Granulicella tundricola (strain ATCC BAA-1859 / DSM 23138 / MP5ACTX9)</name>
    <dbReference type="NCBI Taxonomy" id="1198114"/>
    <lineage>
        <taxon>Bacteria</taxon>
        <taxon>Pseudomonadati</taxon>
        <taxon>Acidobacteriota</taxon>
        <taxon>Terriglobia</taxon>
        <taxon>Terriglobales</taxon>
        <taxon>Acidobacteriaceae</taxon>
        <taxon>Granulicella</taxon>
    </lineage>
</organism>
<dbReference type="AlphaFoldDB" id="E8X5H6"/>
<evidence type="ECO:0000256" key="2">
    <source>
        <dbReference type="SAM" id="SignalP"/>
    </source>
</evidence>
<dbReference type="STRING" id="1198114.AciX9_2491"/>
<dbReference type="InterPro" id="IPR032710">
    <property type="entry name" value="NTF2-like_dom_sf"/>
</dbReference>
<dbReference type="PaxDb" id="1198114-AciX9_2491"/>
<evidence type="ECO:0000313" key="4">
    <source>
        <dbReference type="Proteomes" id="UP000000343"/>
    </source>
</evidence>
<accession>E8X5H6</accession>
<sequence length="292" mass="32079">MKKLPVIRPLQSLILLSLIAASGILAHAQTPAQTPTQTPVQPPATKPPAPAAAKPLVPDGPLASDNKHYTSKDLSVRPYSPAIPAPLYPSSQRKQSQFTVQYVFNYATSNYTPPVPLALVSRAAARHDSPEAALTAYYSAMRSGDYEAWLQCWDEPSRKALEATTKQQKNGAEYWRALWRTAFANKRYFLIDRLETVNYIILDTRIEDPAKPAATQTDSEVLVINSGKWTLTNAFSNDGLIMNYDGTANKVVKEYEIAPTKELTGPAALTGEAQKEFFARHTTVASVTKTAE</sequence>
<gene>
    <name evidence="3" type="ordered locus">AciX9_2491</name>
</gene>